<sequence length="331" mass="36586">MIVVASGHARLSEAPFEACPQRAWYRDLYGFASPLCDQTAFLVLLCMGFGAPSPSKLLCPIISAYRTYWAVLRFHAWKAGRRPWLTPPVARERLVQPTWRPEVAMLVLVVDDEPETAHAIARHGSGPHQAMLTAESAGQGWRLASRQDFDLLVLDRDLPDRDGLQLLDEFRGQGISAPAVIVTRSDRVSDKLSAFRRGADDHLSKPFDARELSARLEAVHRRTLATTPAVRRLGCLPIDPSACIAWAAGRELPLTTAEFDLLELLTRHAGRTVTREGLLEAVYGPDTQADCNALNVFMSRLRRKLAAAGGGYPIQTVARIGYRLDLNQLST</sequence>
<dbReference type="Gene3D" id="3.40.50.2300">
    <property type="match status" value="1"/>
</dbReference>
<keyword evidence="1 3" id="KW-0238">DNA-binding</keyword>
<evidence type="ECO:0000256" key="3">
    <source>
        <dbReference type="PROSITE-ProRule" id="PRU01091"/>
    </source>
</evidence>
<evidence type="ECO:0000313" key="6">
    <source>
        <dbReference type="EMBL" id="MBK1668164.1"/>
    </source>
</evidence>
<feature type="domain" description="OmpR/PhoB-type" evidence="5">
    <location>
        <begin position="228"/>
        <end position="326"/>
    </location>
</feature>
<dbReference type="Gene3D" id="1.10.10.10">
    <property type="entry name" value="Winged helix-like DNA-binding domain superfamily/Winged helix DNA-binding domain"/>
    <property type="match status" value="1"/>
</dbReference>
<dbReference type="SUPFAM" id="SSF52172">
    <property type="entry name" value="CheY-like"/>
    <property type="match status" value="1"/>
</dbReference>
<dbReference type="PANTHER" id="PTHR48111">
    <property type="entry name" value="REGULATOR OF RPOS"/>
    <property type="match status" value="1"/>
</dbReference>
<feature type="DNA-binding region" description="OmpR/PhoB-type" evidence="3">
    <location>
        <begin position="228"/>
        <end position="326"/>
    </location>
</feature>
<evidence type="ECO:0000259" key="5">
    <source>
        <dbReference type="PROSITE" id="PS51755"/>
    </source>
</evidence>
<comment type="caution">
    <text evidence="6">The sequence shown here is derived from an EMBL/GenBank/DDBJ whole genome shotgun (WGS) entry which is preliminary data.</text>
</comment>
<protein>
    <recommendedName>
        <fullName evidence="8">DNA-binding response regulator</fullName>
    </recommendedName>
</protein>
<organism evidence="6 7">
    <name type="scientific">Rhodovibrio sodomensis</name>
    <dbReference type="NCBI Taxonomy" id="1088"/>
    <lineage>
        <taxon>Bacteria</taxon>
        <taxon>Pseudomonadati</taxon>
        <taxon>Pseudomonadota</taxon>
        <taxon>Alphaproteobacteria</taxon>
        <taxon>Rhodospirillales</taxon>
        <taxon>Rhodovibrionaceae</taxon>
        <taxon>Rhodovibrio</taxon>
    </lineage>
</organism>
<keyword evidence="2" id="KW-0597">Phosphoprotein</keyword>
<reference evidence="6 7" key="1">
    <citation type="journal article" date="2020" name="Microorganisms">
        <title>Osmotic Adaptation and Compatible Solute Biosynthesis of Phototrophic Bacteria as Revealed from Genome Analyses.</title>
        <authorList>
            <person name="Imhoff J.F."/>
            <person name="Rahn T."/>
            <person name="Kunzel S."/>
            <person name="Keller A."/>
            <person name="Neulinger S.C."/>
        </authorList>
    </citation>
    <scope>NUCLEOTIDE SEQUENCE [LARGE SCALE GENOMIC DNA]</scope>
    <source>
        <strain evidence="6 7">DSM 9895</strain>
    </source>
</reference>
<dbReference type="PROSITE" id="PS50110">
    <property type="entry name" value="RESPONSE_REGULATORY"/>
    <property type="match status" value="1"/>
</dbReference>
<dbReference type="Pfam" id="PF00072">
    <property type="entry name" value="Response_reg"/>
    <property type="match status" value="1"/>
</dbReference>
<gene>
    <name evidence="6" type="ORF">CKO28_08955</name>
</gene>
<evidence type="ECO:0000259" key="4">
    <source>
        <dbReference type="PROSITE" id="PS50110"/>
    </source>
</evidence>
<feature type="modified residue" description="4-aspartylphosphate" evidence="2">
    <location>
        <position position="155"/>
    </location>
</feature>
<dbReference type="SMART" id="SM00448">
    <property type="entry name" value="REC"/>
    <property type="match status" value="1"/>
</dbReference>
<dbReference type="InterPro" id="IPR011006">
    <property type="entry name" value="CheY-like_superfamily"/>
</dbReference>
<dbReference type="InterPro" id="IPR036388">
    <property type="entry name" value="WH-like_DNA-bd_sf"/>
</dbReference>
<evidence type="ECO:0008006" key="8">
    <source>
        <dbReference type="Google" id="ProtNLM"/>
    </source>
</evidence>
<proteinExistence type="predicted"/>
<keyword evidence="7" id="KW-1185">Reference proteome</keyword>
<dbReference type="InterPro" id="IPR001789">
    <property type="entry name" value="Sig_transdc_resp-reg_receiver"/>
</dbReference>
<evidence type="ECO:0000313" key="7">
    <source>
        <dbReference type="Proteomes" id="UP001296873"/>
    </source>
</evidence>
<name>A0ABS1DE54_9PROT</name>
<dbReference type="PROSITE" id="PS51755">
    <property type="entry name" value="OMPR_PHOB"/>
    <property type="match status" value="1"/>
</dbReference>
<dbReference type="SMART" id="SM00862">
    <property type="entry name" value="Trans_reg_C"/>
    <property type="match status" value="1"/>
</dbReference>
<dbReference type="PANTHER" id="PTHR48111:SF36">
    <property type="entry name" value="TRANSCRIPTIONAL REGULATORY PROTEIN CUTR"/>
    <property type="match status" value="1"/>
</dbReference>
<accession>A0ABS1DE54</accession>
<dbReference type="InterPro" id="IPR039420">
    <property type="entry name" value="WalR-like"/>
</dbReference>
<dbReference type="Proteomes" id="UP001296873">
    <property type="component" value="Unassembled WGS sequence"/>
</dbReference>
<evidence type="ECO:0000256" key="1">
    <source>
        <dbReference type="ARBA" id="ARBA00023125"/>
    </source>
</evidence>
<feature type="domain" description="Response regulatory" evidence="4">
    <location>
        <begin position="106"/>
        <end position="220"/>
    </location>
</feature>
<dbReference type="Pfam" id="PF00486">
    <property type="entry name" value="Trans_reg_C"/>
    <property type="match status" value="1"/>
</dbReference>
<dbReference type="EMBL" id="NRRL01000018">
    <property type="protein sequence ID" value="MBK1668164.1"/>
    <property type="molecule type" value="Genomic_DNA"/>
</dbReference>
<dbReference type="CDD" id="cd00383">
    <property type="entry name" value="trans_reg_C"/>
    <property type="match status" value="1"/>
</dbReference>
<evidence type="ECO:0000256" key="2">
    <source>
        <dbReference type="PROSITE-ProRule" id="PRU00169"/>
    </source>
</evidence>
<dbReference type="InterPro" id="IPR001867">
    <property type="entry name" value="OmpR/PhoB-type_DNA-bd"/>
</dbReference>